<reference evidence="3" key="1">
    <citation type="submission" date="2015-12" db="EMBL/GenBank/DDBJ databases">
        <title>De novo transcriptome assembly of four potential Pierce s Disease insect vectors from Arizona vineyards.</title>
        <authorList>
            <person name="Tassone E.E."/>
        </authorList>
    </citation>
    <scope>NUCLEOTIDE SEQUENCE</scope>
</reference>
<feature type="non-terminal residue" evidence="3">
    <location>
        <position position="1"/>
    </location>
</feature>
<accession>A0A1B6EEU2</accession>
<dbReference type="AlphaFoldDB" id="A0A1B6EEU2"/>
<name>A0A1B6EEU2_9HEMI</name>
<feature type="signal peptide" evidence="2">
    <location>
        <begin position="1"/>
        <end position="22"/>
    </location>
</feature>
<proteinExistence type="predicted"/>
<feature type="non-terminal residue" evidence="3">
    <location>
        <position position="485"/>
    </location>
</feature>
<feature type="chain" id="PRO_5008582033" evidence="2">
    <location>
        <begin position="23"/>
        <end position="485"/>
    </location>
</feature>
<evidence type="ECO:0000256" key="1">
    <source>
        <dbReference type="SAM" id="Phobius"/>
    </source>
</evidence>
<keyword evidence="1" id="KW-1133">Transmembrane helix</keyword>
<keyword evidence="1" id="KW-0812">Transmembrane</keyword>
<dbReference type="EMBL" id="GEDC01000835">
    <property type="protein sequence ID" value="JAS36463.1"/>
    <property type="molecule type" value="Transcribed_RNA"/>
</dbReference>
<organism evidence="3">
    <name type="scientific">Clastoptera arizonana</name>
    <name type="common">Arizona spittle bug</name>
    <dbReference type="NCBI Taxonomy" id="38151"/>
    <lineage>
        <taxon>Eukaryota</taxon>
        <taxon>Metazoa</taxon>
        <taxon>Ecdysozoa</taxon>
        <taxon>Arthropoda</taxon>
        <taxon>Hexapoda</taxon>
        <taxon>Insecta</taxon>
        <taxon>Pterygota</taxon>
        <taxon>Neoptera</taxon>
        <taxon>Paraneoptera</taxon>
        <taxon>Hemiptera</taxon>
        <taxon>Auchenorrhyncha</taxon>
        <taxon>Cercopoidea</taxon>
        <taxon>Clastopteridae</taxon>
        <taxon>Clastoptera</taxon>
    </lineage>
</organism>
<keyword evidence="1" id="KW-0472">Membrane</keyword>
<feature type="transmembrane region" description="Helical" evidence="1">
    <location>
        <begin position="448"/>
        <end position="473"/>
    </location>
</feature>
<evidence type="ECO:0000256" key="2">
    <source>
        <dbReference type="SAM" id="SignalP"/>
    </source>
</evidence>
<sequence>VLQHTAMRTLVLVLAYLTSWRADTMSVTDAREALEHVRCVLRHLSLPETNLRLFTANTGLYTSLDTATNVTYLVPPAVHGLLYSTVLAAANATREGMTMFVLADDIVDDTTTTEKELGEDRMIKAGIQVNVIWLNKDITTGGQLLQSISNATRGRFIQTFGNCSSSAQFQEKAFRSISWPEEEYTDEGEVKEYANSPNTDVIEPNVGQKLTLNSDTSAASRIGQMKDIYNVGTHAEPVLLEVSEQSMLYAQEGQTITIYLEVTNNYNRQLFFYYYCNTMYSEVVTIQPYWGWVQAAESVVVRVSLRLGQRPQTAHDTLVFTASGSYTVSKKIYVYFDQQNYDISKPEVNYKVNGDCKEADQPSVCEASTWNLQATVQDKDSGILKVASLPQGISVPSDFIVGTKESINVRYSSTCCYPRVDIIVTDLNGNQNRISIDIKNIWLSTSTILAIVLGIILLILIIIIIIAVIRFCIKKQTRRLNFRTT</sequence>
<gene>
    <name evidence="3" type="ORF">g.45802</name>
</gene>
<keyword evidence="2" id="KW-0732">Signal</keyword>
<evidence type="ECO:0000313" key="3">
    <source>
        <dbReference type="EMBL" id="JAS36463.1"/>
    </source>
</evidence>
<protein>
    <submittedName>
        <fullName evidence="3">Uncharacterized protein</fullName>
    </submittedName>
</protein>